<accession>A0ABY6N7J4</accession>
<sequence>MNNTHLFRANLIQSYEGSLSSVSENECTDEDEFSEIQDDRLYLNRLLSLVNLQIDELENSMPSLNPVRDKD</sequence>
<dbReference type="Proteomes" id="UP001163739">
    <property type="component" value="Chromosome"/>
</dbReference>
<organism evidence="1 2">
    <name type="scientific">Alkalimarinus alittae</name>
    <dbReference type="NCBI Taxonomy" id="2961619"/>
    <lineage>
        <taxon>Bacteria</taxon>
        <taxon>Pseudomonadati</taxon>
        <taxon>Pseudomonadota</taxon>
        <taxon>Gammaproteobacteria</taxon>
        <taxon>Alteromonadales</taxon>
        <taxon>Alteromonadaceae</taxon>
        <taxon>Alkalimarinus</taxon>
    </lineage>
</organism>
<protein>
    <submittedName>
        <fullName evidence="1">Uncharacterized protein</fullName>
    </submittedName>
</protein>
<keyword evidence="2" id="KW-1185">Reference proteome</keyword>
<reference evidence="1" key="1">
    <citation type="submission" date="2022-06" db="EMBL/GenBank/DDBJ databases">
        <title>Alkalimarinus sp. nov., isolated from gut of a Alitta virens.</title>
        <authorList>
            <person name="Yang A.I."/>
            <person name="Shin N.-R."/>
        </authorList>
    </citation>
    <scope>NUCLEOTIDE SEQUENCE</scope>
    <source>
        <strain evidence="1">A2M4</strain>
    </source>
</reference>
<dbReference type="EMBL" id="CP100390">
    <property type="protein sequence ID" value="UZE98093.1"/>
    <property type="molecule type" value="Genomic_DNA"/>
</dbReference>
<proteinExistence type="predicted"/>
<gene>
    <name evidence="1" type="ORF">NKI27_06015</name>
</gene>
<evidence type="ECO:0000313" key="1">
    <source>
        <dbReference type="EMBL" id="UZE98093.1"/>
    </source>
</evidence>
<evidence type="ECO:0000313" key="2">
    <source>
        <dbReference type="Proteomes" id="UP001163739"/>
    </source>
</evidence>
<name>A0ABY6N7J4_9ALTE</name>
<dbReference type="RefSeq" id="WP_265049560.1">
    <property type="nucleotide sequence ID" value="NZ_CP100390.1"/>
</dbReference>